<protein>
    <submittedName>
        <fullName evidence="1">Uncharacterized protein</fullName>
    </submittedName>
</protein>
<dbReference type="EMBL" id="QWDD01000001">
    <property type="protein sequence ID" value="RNJ50624.1"/>
    <property type="molecule type" value="Genomic_DNA"/>
</dbReference>
<dbReference type="AlphaFoldDB" id="A0A3M9XRH0"/>
<comment type="caution">
    <text evidence="1">The sequence shown here is derived from an EMBL/GenBank/DDBJ whole genome shotgun (WGS) entry which is preliminary data.</text>
</comment>
<organism evidence="1 2">
    <name type="scientific">Methylocystis hirsuta</name>
    <dbReference type="NCBI Taxonomy" id="369798"/>
    <lineage>
        <taxon>Bacteria</taxon>
        <taxon>Pseudomonadati</taxon>
        <taxon>Pseudomonadota</taxon>
        <taxon>Alphaproteobacteria</taxon>
        <taxon>Hyphomicrobiales</taxon>
        <taxon>Methylocystaceae</taxon>
        <taxon>Methylocystis</taxon>
    </lineage>
</organism>
<evidence type="ECO:0000313" key="2">
    <source>
        <dbReference type="Proteomes" id="UP000268623"/>
    </source>
</evidence>
<evidence type="ECO:0000313" key="1">
    <source>
        <dbReference type="EMBL" id="RNJ50624.1"/>
    </source>
</evidence>
<gene>
    <name evidence="1" type="ORF">D1O30_14580</name>
</gene>
<sequence length="81" mass="8811">MVIVMLLLAAALSPLCFVYAAPRRVPQRARCAVAPSRKLMSDERLARQRRCGGDEGGVRRPPLGLFIPPQPLAGALSCFSY</sequence>
<reference evidence="1 2" key="1">
    <citation type="submission" date="2018-08" db="EMBL/GenBank/DDBJ databases">
        <title>Genome sequence of Methylocystis hirsuta CSC1, a methanotroph able to accumulate PHAs.</title>
        <authorList>
            <person name="Bordel S."/>
            <person name="Rodriguez E."/>
            <person name="Gancedo J."/>
            <person name="Munoz R."/>
        </authorList>
    </citation>
    <scope>NUCLEOTIDE SEQUENCE [LARGE SCALE GENOMIC DNA]</scope>
    <source>
        <strain evidence="1 2">CSC1</strain>
    </source>
</reference>
<name>A0A3M9XRH0_9HYPH</name>
<keyword evidence="2" id="KW-1185">Reference proteome</keyword>
<accession>A0A3M9XRH0</accession>
<dbReference type="Proteomes" id="UP000268623">
    <property type="component" value="Unassembled WGS sequence"/>
</dbReference>
<proteinExistence type="predicted"/>